<dbReference type="OrthoDB" id="1114455at2"/>
<keyword evidence="3" id="KW-1185">Reference proteome</keyword>
<accession>A0A365NZK2</accession>
<dbReference type="AlphaFoldDB" id="A0A365NZK2"/>
<feature type="chain" id="PRO_5017016695" description="Type IX secretion system membrane protein PorP/SprF" evidence="1">
    <location>
        <begin position="25"/>
        <end position="308"/>
    </location>
</feature>
<organism evidence="2 3">
    <name type="scientific">Flavobacterium tibetense</name>
    <dbReference type="NCBI Taxonomy" id="2233533"/>
    <lineage>
        <taxon>Bacteria</taxon>
        <taxon>Pseudomonadati</taxon>
        <taxon>Bacteroidota</taxon>
        <taxon>Flavobacteriia</taxon>
        <taxon>Flavobacteriales</taxon>
        <taxon>Flavobacteriaceae</taxon>
        <taxon>Flavobacterium</taxon>
    </lineage>
</organism>
<name>A0A365NZK2_9FLAO</name>
<dbReference type="Proteomes" id="UP000253319">
    <property type="component" value="Unassembled WGS sequence"/>
</dbReference>
<gene>
    <name evidence="2" type="ORF">DPN68_10810</name>
</gene>
<dbReference type="Pfam" id="PF11751">
    <property type="entry name" value="PorP_SprF"/>
    <property type="match status" value="1"/>
</dbReference>
<evidence type="ECO:0000256" key="1">
    <source>
        <dbReference type="SAM" id="SignalP"/>
    </source>
</evidence>
<reference evidence="2 3" key="1">
    <citation type="submission" date="2018-06" db="EMBL/GenBank/DDBJ databases">
        <title>Flavobacterium tibetense sp. nov., isolated from a wetland YonghuCo on Tibetan Plateau.</title>
        <authorList>
            <person name="Xing P."/>
            <person name="Phurbu D."/>
            <person name="Lu H."/>
        </authorList>
    </citation>
    <scope>NUCLEOTIDE SEQUENCE [LARGE SCALE GENOMIC DNA]</scope>
    <source>
        <strain evidence="2 3">YH5</strain>
    </source>
</reference>
<feature type="signal peptide" evidence="1">
    <location>
        <begin position="1"/>
        <end position="24"/>
    </location>
</feature>
<evidence type="ECO:0000313" key="3">
    <source>
        <dbReference type="Proteomes" id="UP000253319"/>
    </source>
</evidence>
<evidence type="ECO:0008006" key="4">
    <source>
        <dbReference type="Google" id="ProtNLM"/>
    </source>
</evidence>
<evidence type="ECO:0000313" key="2">
    <source>
        <dbReference type="EMBL" id="RBA27678.1"/>
    </source>
</evidence>
<sequence length="308" mass="35098">MTLKNTIKYSSCLLLLLLSNLSFAQQDALFTNYMYNTNIFNPAYTGTREVISVYGMHRSQWAGLDGAPSTSVFSFQSPLNSNLSFGINFINDQVGPSDENNLSVDIAYKFPISETDFISFGVKTTANLFNVDYRKLNIEDGTDIEFQNNVDNRFSPNFGAGVYWYSEKHYLGLSIPNFLETEYYDGASTSLAKQRMHYYLMGGYVFDVHENIKLKPAFLAKLISGAPVQFDTTLNLLFYEKFTLGSAYRWNASWSGLVGFQISDSLFIGYSYDTDNSRLANYNSGSHEIFIRFEFLSQYTKMLSPRFF</sequence>
<dbReference type="NCBIfam" id="TIGR03519">
    <property type="entry name" value="T9SS_PorP_fam"/>
    <property type="match status" value="1"/>
</dbReference>
<dbReference type="EMBL" id="QLST01000014">
    <property type="protein sequence ID" value="RBA27678.1"/>
    <property type="molecule type" value="Genomic_DNA"/>
</dbReference>
<dbReference type="InterPro" id="IPR019861">
    <property type="entry name" value="PorP/SprF_Bacteroidetes"/>
</dbReference>
<comment type="caution">
    <text evidence="2">The sequence shown here is derived from an EMBL/GenBank/DDBJ whole genome shotgun (WGS) entry which is preliminary data.</text>
</comment>
<dbReference type="RefSeq" id="WP_113989667.1">
    <property type="nucleotide sequence ID" value="NZ_QLST01000014.1"/>
</dbReference>
<keyword evidence="1" id="KW-0732">Signal</keyword>
<protein>
    <recommendedName>
        <fullName evidence="4">Type IX secretion system membrane protein PorP/SprF</fullName>
    </recommendedName>
</protein>
<proteinExistence type="predicted"/>